<evidence type="ECO:0000313" key="15">
    <source>
        <dbReference type="Proteomes" id="UP000187406"/>
    </source>
</evidence>
<dbReference type="GO" id="GO:0046872">
    <property type="term" value="F:metal ion binding"/>
    <property type="evidence" value="ECO:0007669"/>
    <property type="project" value="UniProtKB-KW"/>
</dbReference>
<feature type="transmembrane region" description="Helical" evidence="12">
    <location>
        <begin position="7"/>
        <end position="24"/>
    </location>
</feature>
<dbReference type="PROSITE" id="PS50939">
    <property type="entry name" value="CYTOCHROME_B561"/>
    <property type="match status" value="1"/>
</dbReference>
<dbReference type="Pfam" id="PF03188">
    <property type="entry name" value="Cytochrom_B561"/>
    <property type="match status" value="1"/>
</dbReference>
<keyword evidence="9" id="KW-0408">Iron</keyword>
<evidence type="ECO:0000256" key="12">
    <source>
        <dbReference type="SAM" id="Phobius"/>
    </source>
</evidence>
<dbReference type="SMART" id="SM00665">
    <property type="entry name" value="B561"/>
    <property type="match status" value="1"/>
</dbReference>
<keyword evidence="8 12" id="KW-1133">Transmembrane helix</keyword>
<keyword evidence="5 12" id="KW-0812">Transmembrane</keyword>
<evidence type="ECO:0000256" key="3">
    <source>
        <dbReference type="ARBA" id="ARBA00022448"/>
    </source>
</evidence>
<dbReference type="InParanoid" id="A0A1Q3D6N4"/>
<feature type="transmembrane region" description="Helical" evidence="12">
    <location>
        <begin position="159"/>
        <end position="181"/>
    </location>
</feature>
<dbReference type="GO" id="GO:0016020">
    <property type="term" value="C:membrane"/>
    <property type="evidence" value="ECO:0007669"/>
    <property type="project" value="UniProtKB-SubCell"/>
</dbReference>
<sequence>MPVLRKLVSFTIYATIVILELPLVNSFHEHVKTTGTHDTSSKNNIHKLKPDLLFEITLHGFILWASLGFLTPVGVLIIRMSNKEQCGRRLKFLFYVHAISQILALLLATAGAVMSIKNFNNSFNNHHQRLGVALYGIIWLQALIGIFRPQRGSKRRSQWFFTHWILGTAMCLLGVINIYTGLQVYHEKTLRSVMLWTISFTSEISLMAFFYLFQDKWIYIQKQGVSLDTEPKKPTDKEILPREKQESEAETC</sequence>
<dbReference type="PANTHER" id="PTHR15422">
    <property type="entry name" value="OS05G0565100 PROTEIN"/>
    <property type="match status" value="1"/>
</dbReference>
<feature type="transmembrane region" description="Helical" evidence="12">
    <location>
        <begin position="92"/>
        <end position="116"/>
    </location>
</feature>
<evidence type="ECO:0000313" key="14">
    <source>
        <dbReference type="EMBL" id="GAV88112.1"/>
    </source>
</evidence>
<feature type="transmembrane region" description="Helical" evidence="12">
    <location>
        <begin position="128"/>
        <end position="147"/>
    </location>
</feature>
<keyword evidence="10 12" id="KW-0472">Membrane</keyword>
<accession>A0A1Q3D6N4</accession>
<evidence type="ECO:0000256" key="8">
    <source>
        <dbReference type="ARBA" id="ARBA00022989"/>
    </source>
</evidence>
<protein>
    <submittedName>
        <fullName evidence="14">Cytochrom_B561 domain-containing protein</fullName>
    </submittedName>
</protein>
<dbReference type="InterPro" id="IPR045150">
    <property type="entry name" value="CYB561D1/2"/>
</dbReference>
<comment type="caution">
    <text evidence="14">The sequence shown here is derived from an EMBL/GenBank/DDBJ whole genome shotgun (WGS) entry which is preliminary data.</text>
</comment>
<evidence type="ECO:0000259" key="13">
    <source>
        <dbReference type="PROSITE" id="PS50939"/>
    </source>
</evidence>
<dbReference type="GO" id="GO:0140575">
    <property type="term" value="F:transmembrane monodehydroascorbate reductase activity"/>
    <property type="evidence" value="ECO:0007669"/>
    <property type="project" value="InterPro"/>
</dbReference>
<dbReference type="AlphaFoldDB" id="A0A1Q3D6N4"/>
<evidence type="ECO:0000256" key="6">
    <source>
        <dbReference type="ARBA" id="ARBA00022723"/>
    </source>
</evidence>
<dbReference type="CDD" id="cd08760">
    <property type="entry name" value="Cyt_b561_FRRS1_like"/>
    <property type="match status" value="1"/>
</dbReference>
<keyword evidence="7" id="KW-0249">Electron transport</keyword>
<dbReference type="STRING" id="3775.A0A1Q3D6N4"/>
<feature type="domain" description="Cytochrome b561" evidence="13">
    <location>
        <begin position="13"/>
        <end position="221"/>
    </location>
</feature>
<evidence type="ECO:0000256" key="1">
    <source>
        <dbReference type="ARBA" id="ARBA00001970"/>
    </source>
</evidence>
<organism evidence="14 15">
    <name type="scientific">Cephalotus follicularis</name>
    <name type="common">Albany pitcher plant</name>
    <dbReference type="NCBI Taxonomy" id="3775"/>
    <lineage>
        <taxon>Eukaryota</taxon>
        <taxon>Viridiplantae</taxon>
        <taxon>Streptophyta</taxon>
        <taxon>Embryophyta</taxon>
        <taxon>Tracheophyta</taxon>
        <taxon>Spermatophyta</taxon>
        <taxon>Magnoliopsida</taxon>
        <taxon>eudicotyledons</taxon>
        <taxon>Gunneridae</taxon>
        <taxon>Pentapetalae</taxon>
        <taxon>rosids</taxon>
        <taxon>fabids</taxon>
        <taxon>Oxalidales</taxon>
        <taxon>Cephalotaceae</taxon>
        <taxon>Cephalotus</taxon>
    </lineage>
</organism>
<proteinExistence type="predicted"/>
<feature type="transmembrane region" description="Helical" evidence="12">
    <location>
        <begin position="61"/>
        <end position="80"/>
    </location>
</feature>
<gene>
    <name evidence="14" type="ORF">CFOL_v3_31535</name>
</gene>
<evidence type="ECO:0000256" key="7">
    <source>
        <dbReference type="ARBA" id="ARBA00022982"/>
    </source>
</evidence>
<evidence type="ECO:0000256" key="4">
    <source>
        <dbReference type="ARBA" id="ARBA00022617"/>
    </source>
</evidence>
<keyword evidence="15" id="KW-1185">Reference proteome</keyword>
<keyword evidence="6" id="KW-0479">Metal-binding</keyword>
<name>A0A1Q3D6N4_CEPFO</name>
<feature type="region of interest" description="Disordered" evidence="11">
    <location>
        <begin position="228"/>
        <end position="252"/>
    </location>
</feature>
<comment type="subcellular location">
    <subcellularLocation>
        <location evidence="2">Membrane</location>
        <topology evidence="2">Multi-pass membrane protein</topology>
    </subcellularLocation>
</comment>
<dbReference type="OrthoDB" id="19261at2759"/>
<keyword evidence="4" id="KW-0349">Heme</keyword>
<comment type="cofactor">
    <cofactor evidence="1">
        <name>heme b</name>
        <dbReference type="ChEBI" id="CHEBI:60344"/>
    </cofactor>
</comment>
<feature type="transmembrane region" description="Helical" evidence="12">
    <location>
        <begin position="193"/>
        <end position="213"/>
    </location>
</feature>
<dbReference type="Gene3D" id="1.20.120.1770">
    <property type="match status" value="1"/>
</dbReference>
<dbReference type="PANTHER" id="PTHR15422:SF24">
    <property type="entry name" value="DOMON RELATED DOMAIN-CONTAINING PROTEIN"/>
    <property type="match status" value="1"/>
</dbReference>
<dbReference type="Proteomes" id="UP000187406">
    <property type="component" value="Unassembled WGS sequence"/>
</dbReference>
<evidence type="ECO:0000256" key="9">
    <source>
        <dbReference type="ARBA" id="ARBA00023004"/>
    </source>
</evidence>
<reference evidence="15" key="1">
    <citation type="submission" date="2016-04" db="EMBL/GenBank/DDBJ databases">
        <title>Cephalotus genome sequencing.</title>
        <authorList>
            <person name="Fukushima K."/>
            <person name="Hasebe M."/>
            <person name="Fang X."/>
        </authorList>
    </citation>
    <scope>NUCLEOTIDE SEQUENCE [LARGE SCALE GENOMIC DNA]</scope>
    <source>
        <strain evidence="15">cv. St1</strain>
    </source>
</reference>
<dbReference type="GO" id="GO:0020037">
    <property type="term" value="F:heme binding"/>
    <property type="evidence" value="ECO:0007669"/>
    <property type="project" value="TreeGrafter"/>
</dbReference>
<evidence type="ECO:0000256" key="2">
    <source>
        <dbReference type="ARBA" id="ARBA00004141"/>
    </source>
</evidence>
<evidence type="ECO:0000256" key="10">
    <source>
        <dbReference type="ARBA" id="ARBA00023136"/>
    </source>
</evidence>
<feature type="compositionally biased region" description="Basic and acidic residues" evidence="11">
    <location>
        <begin position="229"/>
        <end position="252"/>
    </location>
</feature>
<keyword evidence="3" id="KW-0813">Transport</keyword>
<dbReference type="EMBL" id="BDDD01004679">
    <property type="protein sequence ID" value="GAV88112.1"/>
    <property type="molecule type" value="Genomic_DNA"/>
</dbReference>
<evidence type="ECO:0000256" key="11">
    <source>
        <dbReference type="SAM" id="MobiDB-lite"/>
    </source>
</evidence>
<dbReference type="InterPro" id="IPR006593">
    <property type="entry name" value="Cyt_b561/ferric_Rdtase_TM"/>
</dbReference>
<evidence type="ECO:0000256" key="5">
    <source>
        <dbReference type="ARBA" id="ARBA00022692"/>
    </source>
</evidence>